<feature type="region of interest" description="Disordered" evidence="1">
    <location>
        <begin position="555"/>
        <end position="613"/>
    </location>
</feature>
<keyword evidence="2" id="KW-0472">Membrane</keyword>
<reference evidence="3" key="1">
    <citation type="submission" date="2023-06" db="EMBL/GenBank/DDBJ databases">
        <title>Genome-scale phylogeny and comparative genomics of the fungal order Sordariales.</title>
        <authorList>
            <consortium name="Lawrence Berkeley National Laboratory"/>
            <person name="Hensen N."/>
            <person name="Bonometti L."/>
            <person name="Westerberg I."/>
            <person name="Brannstrom I.O."/>
            <person name="Guillou S."/>
            <person name="Cros-Aarteil S."/>
            <person name="Calhoun S."/>
            <person name="Haridas S."/>
            <person name="Kuo A."/>
            <person name="Mondo S."/>
            <person name="Pangilinan J."/>
            <person name="Riley R."/>
            <person name="Labutti K."/>
            <person name="Andreopoulos B."/>
            <person name="Lipzen A."/>
            <person name="Chen C."/>
            <person name="Yanf M."/>
            <person name="Daum C."/>
            <person name="Ng V."/>
            <person name="Clum A."/>
            <person name="Steindorff A."/>
            <person name="Ohm R."/>
            <person name="Martin F."/>
            <person name="Silar P."/>
            <person name="Natvig D."/>
            <person name="Lalanne C."/>
            <person name="Gautier V."/>
            <person name="Ament-Velasquez S.L."/>
            <person name="Kruys A."/>
            <person name="Hutchinson M.I."/>
            <person name="Powell A.J."/>
            <person name="Barry K."/>
            <person name="Miller A.N."/>
            <person name="Grigoriev I.V."/>
            <person name="Debuchy R."/>
            <person name="Gladieux P."/>
            <person name="Thoren M.H."/>
            <person name="Johannesson H."/>
        </authorList>
    </citation>
    <scope>NUCLEOTIDE SEQUENCE</scope>
    <source>
        <strain evidence="3">PSN4</strain>
    </source>
</reference>
<feature type="transmembrane region" description="Helical" evidence="2">
    <location>
        <begin position="177"/>
        <end position="199"/>
    </location>
</feature>
<keyword evidence="2" id="KW-0812">Transmembrane</keyword>
<feature type="transmembrane region" description="Helical" evidence="2">
    <location>
        <begin position="211"/>
        <end position="235"/>
    </location>
</feature>
<name>A0AAJ0B9T2_9PEZI</name>
<feature type="transmembrane region" description="Helical" evidence="2">
    <location>
        <begin position="420"/>
        <end position="440"/>
    </location>
</feature>
<feature type="transmembrane region" description="Helical" evidence="2">
    <location>
        <begin position="76"/>
        <end position="96"/>
    </location>
</feature>
<sequence length="673" mass="74961">MAPFLRRKAVHQDRSKRRIHTIVPWIQNPLQGVDKEHLVFAPRHEASTLELFFDLFFVANLATFTAYHAIVDHSSLFAYVGFFAIIWVTWFHTVLYDVRFENDSIYSRACKTVIMITFVGFALVGSSFAPGTDKGDNTDFRILCYTLVMSRVLFAIQYIVVGIFVGLARRNDLFLPIFLNTLVYVVAAGVYAGMITAFGRDKPVTSDNGIYSVWWIVMLLETVATITISSFWRMLSFKKTHLVERMGLLTLIVIGEGAIGVTKTISRMMGKSGLDPEGSALVLCIVLILIGTWMIYFDNHPHGHFGTIRQQIWSCLHFPIHLAIVGLVEGAQQVALARYVASGIGKLEKSFVQYCFKDHLDGEDLTDKLFKSIDYLQLDKKLQSLIFVDEIQQEAYVVGNTTGICGSDVVGKGIDDFPDALLHLYADTVAAMYSALGLSVPLNQDVLSIMFESWKLVYRYFWAAYLLLMVCFLVVMILIRTTKVDVFEYTALLNRGTVIFVAVVVLALSANENLMYTIIETPLILPLAVILMYLIIISDRFGSWIANRRNKKSGDELVGGSHGHGHGGDHSGHPQSSHSPESGHQEDDKHSAVSSSIPLQPHPEHRNSYNPLGGTMMPTYDYSDAPAYNYATPGPVVAPPQPAPQPLGFPLSTGYHSGGYVQVQNTQYHGNGY</sequence>
<dbReference type="EMBL" id="MU839839">
    <property type="protein sequence ID" value="KAK1752812.1"/>
    <property type="molecule type" value="Genomic_DNA"/>
</dbReference>
<accession>A0AAJ0B9T2</accession>
<feature type="transmembrane region" description="Helical" evidence="2">
    <location>
        <begin position="460"/>
        <end position="479"/>
    </location>
</feature>
<dbReference type="Pfam" id="PF06772">
    <property type="entry name" value="LtrA"/>
    <property type="match status" value="1"/>
</dbReference>
<evidence type="ECO:0000256" key="1">
    <source>
        <dbReference type="SAM" id="MobiDB-lite"/>
    </source>
</evidence>
<dbReference type="Proteomes" id="UP001239445">
    <property type="component" value="Unassembled WGS sequence"/>
</dbReference>
<protein>
    <submittedName>
        <fullName evidence="3">Bacterial low temperature requirement A protein-domain-containing protein</fullName>
    </submittedName>
</protein>
<dbReference type="AlphaFoldDB" id="A0AAJ0B9T2"/>
<dbReference type="PANTHER" id="PTHR42101:SF1">
    <property type="entry name" value="LOW TEMPERATURE REQUIREMENT A"/>
    <property type="match status" value="1"/>
</dbReference>
<organism evidence="3 4">
    <name type="scientific">Echria macrotheca</name>
    <dbReference type="NCBI Taxonomy" id="438768"/>
    <lineage>
        <taxon>Eukaryota</taxon>
        <taxon>Fungi</taxon>
        <taxon>Dikarya</taxon>
        <taxon>Ascomycota</taxon>
        <taxon>Pezizomycotina</taxon>
        <taxon>Sordariomycetes</taxon>
        <taxon>Sordariomycetidae</taxon>
        <taxon>Sordariales</taxon>
        <taxon>Schizotheciaceae</taxon>
        <taxon>Echria</taxon>
    </lineage>
</organism>
<feature type="transmembrane region" description="Helical" evidence="2">
    <location>
        <begin position="491"/>
        <end position="511"/>
    </location>
</feature>
<comment type="caution">
    <text evidence="3">The sequence shown here is derived from an EMBL/GenBank/DDBJ whole genome shotgun (WGS) entry which is preliminary data.</text>
</comment>
<evidence type="ECO:0000313" key="4">
    <source>
        <dbReference type="Proteomes" id="UP001239445"/>
    </source>
</evidence>
<proteinExistence type="predicted"/>
<dbReference type="InterPro" id="IPR010640">
    <property type="entry name" value="Low_temperature_requirement_A"/>
</dbReference>
<feature type="transmembrane region" description="Helical" evidence="2">
    <location>
        <begin position="278"/>
        <end position="297"/>
    </location>
</feature>
<dbReference type="PANTHER" id="PTHR42101">
    <property type="entry name" value="CHROMOSOME 16, WHOLE GENOME SHOTGUN SEQUENCE"/>
    <property type="match status" value="1"/>
</dbReference>
<feature type="transmembrane region" description="Helical" evidence="2">
    <location>
        <begin position="523"/>
        <end position="542"/>
    </location>
</feature>
<feature type="transmembrane region" description="Helical" evidence="2">
    <location>
        <begin position="108"/>
        <end position="128"/>
    </location>
</feature>
<feature type="transmembrane region" description="Helical" evidence="2">
    <location>
        <begin position="140"/>
        <end position="165"/>
    </location>
</feature>
<keyword evidence="2" id="KW-1133">Transmembrane helix</keyword>
<feature type="transmembrane region" description="Helical" evidence="2">
    <location>
        <begin position="51"/>
        <end position="70"/>
    </location>
</feature>
<gene>
    <name evidence="3" type="ORF">QBC47DRAFT_416427</name>
</gene>
<evidence type="ECO:0000256" key="2">
    <source>
        <dbReference type="SAM" id="Phobius"/>
    </source>
</evidence>
<keyword evidence="4" id="KW-1185">Reference proteome</keyword>
<feature type="compositionally biased region" description="Basic and acidic residues" evidence="1">
    <location>
        <begin position="581"/>
        <end position="591"/>
    </location>
</feature>
<evidence type="ECO:0000313" key="3">
    <source>
        <dbReference type="EMBL" id="KAK1752812.1"/>
    </source>
</evidence>